<evidence type="ECO:0000313" key="2">
    <source>
        <dbReference type="EMBL" id="RJO60131.1"/>
    </source>
</evidence>
<feature type="non-terminal residue" evidence="2">
    <location>
        <position position="103"/>
    </location>
</feature>
<dbReference type="Proteomes" id="UP000285655">
    <property type="component" value="Unassembled WGS sequence"/>
</dbReference>
<dbReference type="EMBL" id="QZJW01000054">
    <property type="protein sequence ID" value="RJO60131.1"/>
    <property type="molecule type" value="Genomic_DNA"/>
</dbReference>
<dbReference type="AlphaFoldDB" id="A0A419DAH4"/>
<feature type="region of interest" description="Disordered" evidence="1">
    <location>
        <begin position="1"/>
        <end position="53"/>
    </location>
</feature>
<sequence length="103" mass="10573">MSNCAFSPQTNSGTNSGAIPGDNSDNSGTIPGTIPGQFRDNSGDDNSGDNSGDSIPNCPCLSFSASAFAAGKHGRPILPLSPKRLHLLKDALYVRVNGNIPSL</sequence>
<gene>
    <name evidence="2" type="ORF">C4544_06105</name>
</gene>
<feature type="compositionally biased region" description="Polar residues" evidence="1">
    <location>
        <begin position="1"/>
        <end position="30"/>
    </location>
</feature>
<evidence type="ECO:0000313" key="3">
    <source>
        <dbReference type="Proteomes" id="UP000285655"/>
    </source>
</evidence>
<accession>A0A419DAH4</accession>
<organism evidence="2 3">
    <name type="scientific">candidate division WS5 bacterium</name>
    <dbReference type="NCBI Taxonomy" id="2093353"/>
    <lineage>
        <taxon>Bacteria</taxon>
        <taxon>candidate division WS5</taxon>
    </lineage>
</organism>
<evidence type="ECO:0000256" key="1">
    <source>
        <dbReference type="SAM" id="MobiDB-lite"/>
    </source>
</evidence>
<reference evidence="2 3" key="1">
    <citation type="journal article" date="2017" name="ISME J.">
        <title>Energy and carbon metabolisms in a deep terrestrial subsurface fluid microbial community.</title>
        <authorList>
            <person name="Momper L."/>
            <person name="Jungbluth S.P."/>
            <person name="Lee M.D."/>
            <person name="Amend J.P."/>
        </authorList>
    </citation>
    <scope>NUCLEOTIDE SEQUENCE [LARGE SCALE GENOMIC DNA]</scope>
    <source>
        <strain evidence="2">SURF_29</strain>
    </source>
</reference>
<name>A0A419DAH4_9BACT</name>
<protein>
    <submittedName>
        <fullName evidence="2">Uncharacterized protein</fullName>
    </submittedName>
</protein>
<proteinExistence type="predicted"/>
<comment type="caution">
    <text evidence="2">The sequence shown here is derived from an EMBL/GenBank/DDBJ whole genome shotgun (WGS) entry which is preliminary data.</text>
</comment>
<feature type="compositionally biased region" description="Low complexity" evidence="1">
    <location>
        <begin position="44"/>
        <end position="53"/>
    </location>
</feature>